<evidence type="ECO:0000256" key="5">
    <source>
        <dbReference type="ARBA" id="ARBA00023136"/>
    </source>
</evidence>
<comment type="similarity">
    <text evidence="2">Belongs to the TMEM170 family.</text>
</comment>
<organism evidence="7 8">
    <name type="scientific">Lepraria finkii</name>
    <dbReference type="NCBI Taxonomy" id="1340010"/>
    <lineage>
        <taxon>Eukaryota</taxon>
        <taxon>Fungi</taxon>
        <taxon>Dikarya</taxon>
        <taxon>Ascomycota</taxon>
        <taxon>Pezizomycotina</taxon>
        <taxon>Lecanoromycetes</taxon>
        <taxon>OSLEUM clade</taxon>
        <taxon>Lecanoromycetidae</taxon>
        <taxon>Lecanorales</taxon>
        <taxon>Lecanorineae</taxon>
        <taxon>Stereocaulaceae</taxon>
        <taxon>Lepraria</taxon>
    </lineage>
</organism>
<keyword evidence="8" id="KW-1185">Reference proteome</keyword>
<proteinExistence type="inferred from homology"/>
<name>A0ABR4B4K4_9LECA</name>
<keyword evidence="3 6" id="KW-0812">Transmembrane</keyword>
<evidence type="ECO:0000256" key="1">
    <source>
        <dbReference type="ARBA" id="ARBA00004141"/>
    </source>
</evidence>
<feature type="transmembrane region" description="Helical" evidence="6">
    <location>
        <begin position="118"/>
        <end position="141"/>
    </location>
</feature>
<sequence length="177" mass="19219">MASHNTTTEVPYGYITPGFPSLYWLIGPPNVVQPSYLYHIHDVWRFTLFWTIIIFEAAHLAVALYAVVIVWWGGRRPALKVGTVRGAREQGKRGKEGDTGEKDGGAVGKLKVLWMVPVVYGVIAGLEAVLAGSVVGLMLGAVYNSGGFKVSTWIPFVWSLISVLVLILSSFSIQGGL</sequence>
<keyword evidence="5 6" id="KW-0472">Membrane</keyword>
<feature type="transmembrane region" description="Helical" evidence="6">
    <location>
        <begin position="153"/>
        <end position="173"/>
    </location>
</feature>
<evidence type="ECO:0000313" key="8">
    <source>
        <dbReference type="Proteomes" id="UP001590951"/>
    </source>
</evidence>
<dbReference type="Proteomes" id="UP001590951">
    <property type="component" value="Unassembled WGS sequence"/>
</dbReference>
<dbReference type="PANTHER" id="PTHR22779:SF6">
    <property type="entry name" value="SD17342P"/>
    <property type="match status" value="1"/>
</dbReference>
<evidence type="ECO:0000313" key="7">
    <source>
        <dbReference type="EMBL" id="KAL2051829.1"/>
    </source>
</evidence>
<dbReference type="InterPro" id="IPR019334">
    <property type="entry name" value="TMEM170A/B/YPR153W-like"/>
</dbReference>
<comment type="caution">
    <text evidence="7">The sequence shown here is derived from an EMBL/GenBank/DDBJ whole genome shotgun (WGS) entry which is preliminary data.</text>
</comment>
<protein>
    <recommendedName>
        <fullName evidence="9">Integral membrane protein</fullName>
    </recommendedName>
</protein>
<dbReference type="EMBL" id="JBHFEH010000032">
    <property type="protein sequence ID" value="KAL2051829.1"/>
    <property type="molecule type" value="Genomic_DNA"/>
</dbReference>
<keyword evidence="4 6" id="KW-1133">Transmembrane helix</keyword>
<feature type="transmembrane region" description="Helical" evidence="6">
    <location>
        <begin position="48"/>
        <end position="72"/>
    </location>
</feature>
<dbReference type="PANTHER" id="PTHR22779">
    <property type="entry name" value="SD17342P"/>
    <property type="match status" value="1"/>
</dbReference>
<dbReference type="Pfam" id="PF10190">
    <property type="entry name" value="Tmemb_170"/>
    <property type="match status" value="1"/>
</dbReference>
<gene>
    <name evidence="7" type="ORF">ABVK25_007985</name>
</gene>
<evidence type="ECO:0000256" key="3">
    <source>
        <dbReference type="ARBA" id="ARBA00022692"/>
    </source>
</evidence>
<evidence type="ECO:0000256" key="4">
    <source>
        <dbReference type="ARBA" id="ARBA00022989"/>
    </source>
</evidence>
<evidence type="ECO:0000256" key="6">
    <source>
        <dbReference type="SAM" id="Phobius"/>
    </source>
</evidence>
<evidence type="ECO:0008006" key="9">
    <source>
        <dbReference type="Google" id="ProtNLM"/>
    </source>
</evidence>
<comment type="subcellular location">
    <subcellularLocation>
        <location evidence="1">Membrane</location>
        <topology evidence="1">Multi-pass membrane protein</topology>
    </subcellularLocation>
</comment>
<reference evidence="7 8" key="1">
    <citation type="submission" date="2024-09" db="EMBL/GenBank/DDBJ databases">
        <title>Rethinking Asexuality: The Enigmatic Case of Functional Sexual Genes in Lepraria (Stereocaulaceae).</title>
        <authorList>
            <person name="Doellman M."/>
            <person name="Sun Y."/>
            <person name="Barcenas-Pena A."/>
            <person name="Lumbsch H.T."/>
            <person name="Grewe F."/>
        </authorList>
    </citation>
    <scope>NUCLEOTIDE SEQUENCE [LARGE SCALE GENOMIC DNA]</scope>
    <source>
        <strain evidence="7 8">Grewe 0041</strain>
    </source>
</reference>
<evidence type="ECO:0000256" key="2">
    <source>
        <dbReference type="ARBA" id="ARBA00006325"/>
    </source>
</evidence>
<accession>A0ABR4B4K4</accession>